<feature type="transmembrane region" description="Helical" evidence="1">
    <location>
        <begin position="58"/>
        <end position="76"/>
    </location>
</feature>
<evidence type="ECO:0000313" key="2">
    <source>
        <dbReference type="EMBL" id="NMW84741.1"/>
    </source>
</evidence>
<dbReference type="Proteomes" id="UP000568273">
    <property type="component" value="Unassembled WGS sequence"/>
</dbReference>
<keyword evidence="1" id="KW-1133">Transmembrane helix</keyword>
<protein>
    <submittedName>
        <fullName evidence="2">Uncharacterized protein</fullName>
    </submittedName>
</protein>
<organism evidence="2 3">
    <name type="scientific">Peptoniphilus faecalis</name>
    <dbReference type="NCBI Taxonomy" id="2731255"/>
    <lineage>
        <taxon>Bacteria</taxon>
        <taxon>Bacillati</taxon>
        <taxon>Bacillota</taxon>
        <taxon>Tissierellia</taxon>
        <taxon>Tissierellales</taxon>
        <taxon>Peptoniphilaceae</taxon>
        <taxon>Peptoniphilus</taxon>
    </lineage>
</organism>
<name>A0A848RGA1_9FIRM</name>
<dbReference type="EMBL" id="JABDSR010000003">
    <property type="protein sequence ID" value="NMW84741.1"/>
    <property type="molecule type" value="Genomic_DNA"/>
</dbReference>
<comment type="caution">
    <text evidence="2">The sequence shown here is derived from an EMBL/GenBank/DDBJ whole genome shotgun (WGS) entry which is preliminary data.</text>
</comment>
<keyword evidence="1" id="KW-0472">Membrane</keyword>
<proteinExistence type="predicted"/>
<reference evidence="2" key="1">
    <citation type="submission" date="2020-04" db="EMBL/GenBank/DDBJ databases">
        <title>Peptoniphilus sp. nov. isolated from swine feces.</title>
        <authorList>
            <person name="Ryu S.W."/>
        </authorList>
    </citation>
    <scope>NUCLEOTIDE SEQUENCE [LARGE SCALE GENOMIC DNA]</scope>
    <source>
        <strain evidence="2">AGMB00490</strain>
    </source>
</reference>
<evidence type="ECO:0000313" key="3">
    <source>
        <dbReference type="Proteomes" id="UP000568273"/>
    </source>
</evidence>
<keyword evidence="1" id="KW-0812">Transmembrane</keyword>
<dbReference type="AlphaFoldDB" id="A0A848RGA1"/>
<feature type="transmembrane region" description="Helical" evidence="1">
    <location>
        <begin position="6"/>
        <end position="37"/>
    </location>
</feature>
<accession>A0A848RGA1</accession>
<sequence length="120" mass="13771">MTLDKIIYLSFLAGRVQIIVCCILGVLIATMCVYLIMGASEYGYGDRATYYFKCVRKYAKLSLVTALLFVILPSKWEVLSMNITKGYKVEAVYQMTKDELRDSINYFVNSLEKMESMKND</sequence>
<evidence type="ECO:0000256" key="1">
    <source>
        <dbReference type="SAM" id="Phobius"/>
    </source>
</evidence>
<dbReference type="RefSeq" id="WP_169968489.1">
    <property type="nucleotide sequence ID" value="NZ_JABDSR010000003.1"/>
</dbReference>
<keyword evidence="3" id="KW-1185">Reference proteome</keyword>
<gene>
    <name evidence="2" type="ORF">HKO22_03150</name>
</gene>